<reference evidence="1 2" key="1">
    <citation type="submission" date="2019-12" db="EMBL/GenBank/DDBJ databases">
        <authorList>
            <person name="Li M."/>
        </authorList>
    </citation>
    <scope>NUCLEOTIDE SEQUENCE [LARGE SCALE GENOMIC DNA]</scope>
    <source>
        <strain evidence="1 2">GBMRC 2046</strain>
    </source>
</reference>
<name>A0A7X3LUY8_9HYPH</name>
<dbReference type="RefSeq" id="WP_160775860.1">
    <property type="nucleotide sequence ID" value="NZ_WUMV01000004.1"/>
</dbReference>
<dbReference type="Gene3D" id="2.40.160.20">
    <property type="match status" value="1"/>
</dbReference>
<protein>
    <recommendedName>
        <fullName evidence="3">Opacity protein</fullName>
    </recommendedName>
</protein>
<comment type="caution">
    <text evidence="1">The sequence shown here is derived from an EMBL/GenBank/DDBJ whole genome shotgun (WGS) entry which is preliminary data.</text>
</comment>
<sequence>MFDIANVRVAATFVNERFVWGACRVSLISGAIMSIRSYLFAVFSAGAVLGGMGAASAQDGSSIWPTELYFRVEGGAAWLAEDRGNWAGPGGTVVTYDLDADGAFIGSAAFGAQFHDGVRGDLSLSYLSEADIDANWIAPLPGPHADIDASVSTWLIMANLFVEPLTLAGYESPIKPFVTGGIGVAVNDMDDWTRTNTTLAPPDTVREFEGKTNTSFAWSLGGGVSAEVGDLFGTGSPVEVDLTYRYTDAGEAKGGTTPTGNGQPATTAFNYDNTFHAVSIGVRIPFSTH</sequence>
<evidence type="ECO:0000313" key="2">
    <source>
        <dbReference type="Proteomes" id="UP000433101"/>
    </source>
</evidence>
<proteinExistence type="predicted"/>
<evidence type="ECO:0000313" key="1">
    <source>
        <dbReference type="EMBL" id="MXN65601.1"/>
    </source>
</evidence>
<dbReference type="Proteomes" id="UP000433101">
    <property type="component" value="Unassembled WGS sequence"/>
</dbReference>
<dbReference type="EMBL" id="WUMV01000004">
    <property type="protein sequence ID" value="MXN65601.1"/>
    <property type="molecule type" value="Genomic_DNA"/>
</dbReference>
<dbReference type="AlphaFoldDB" id="A0A7X3LUY8"/>
<organism evidence="1 2">
    <name type="scientific">Stappia sediminis</name>
    <dbReference type="NCBI Taxonomy" id="2692190"/>
    <lineage>
        <taxon>Bacteria</taxon>
        <taxon>Pseudomonadati</taxon>
        <taxon>Pseudomonadota</taxon>
        <taxon>Alphaproteobacteria</taxon>
        <taxon>Hyphomicrobiales</taxon>
        <taxon>Stappiaceae</taxon>
        <taxon>Stappia</taxon>
    </lineage>
</organism>
<gene>
    <name evidence="1" type="ORF">GR183_11870</name>
</gene>
<dbReference type="InterPro" id="IPR011250">
    <property type="entry name" value="OMP/PagP_B-barrel"/>
</dbReference>
<evidence type="ECO:0008006" key="3">
    <source>
        <dbReference type="Google" id="ProtNLM"/>
    </source>
</evidence>
<keyword evidence="2" id="KW-1185">Reference proteome</keyword>
<dbReference type="SUPFAM" id="SSF56925">
    <property type="entry name" value="OMPA-like"/>
    <property type="match status" value="1"/>
</dbReference>
<accession>A0A7X3LUY8</accession>